<comment type="similarity">
    <text evidence="1 6 7">Belongs to the peptidase S8 family.</text>
</comment>
<evidence type="ECO:0000313" key="12">
    <source>
        <dbReference type="Proteomes" id="UP000249616"/>
    </source>
</evidence>
<dbReference type="Gene3D" id="3.50.30.30">
    <property type="match status" value="1"/>
</dbReference>
<feature type="active site" description="Charge relay system" evidence="5 6">
    <location>
        <position position="267"/>
    </location>
</feature>
<dbReference type="SUPFAM" id="SSF52025">
    <property type="entry name" value="PA domain"/>
    <property type="match status" value="1"/>
</dbReference>
<evidence type="ECO:0000313" key="11">
    <source>
        <dbReference type="EMBL" id="AWW42016.1"/>
    </source>
</evidence>
<dbReference type="GO" id="GO:0006508">
    <property type="term" value="P:proteolysis"/>
    <property type="evidence" value="ECO:0007669"/>
    <property type="project" value="UniProtKB-KW"/>
</dbReference>
<feature type="active site" description="Charge relay system" evidence="5 6">
    <location>
        <position position="476"/>
    </location>
</feature>
<accession>A0A2Z4JAC9</accession>
<gene>
    <name evidence="10" type="ORF">DN051_00905</name>
    <name evidence="11" type="ORF">DN051_39900</name>
</gene>
<feature type="chain" id="PRO_5044583701" description="Peptidase S8/S53 domain-containing protein" evidence="8">
    <location>
        <begin position="36"/>
        <end position="1221"/>
    </location>
</feature>
<feature type="signal peptide" evidence="8">
    <location>
        <begin position="1"/>
        <end position="35"/>
    </location>
</feature>
<dbReference type="SUPFAM" id="SSF52743">
    <property type="entry name" value="Subtilisin-like"/>
    <property type="match status" value="1"/>
</dbReference>
<dbReference type="GO" id="GO:0004252">
    <property type="term" value="F:serine-type endopeptidase activity"/>
    <property type="evidence" value="ECO:0007669"/>
    <property type="project" value="UniProtKB-UniRule"/>
</dbReference>
<reference evidence="11 12" key="1">
    <citation type="journal article" date="2019" name="Int. J. Syst. Evol. Microbiol.">
        <title>Streptomyces cadmiisoli sp. nov., a novel actinomycete isolated from cadmium-contaminated soil.</title>
        <authorList>
            <person name="Li K."/>
            <person name="Tang X."/>
            <person name="Zhao J."/>
            <person name="Guo Y."/>
            <person name="Tang Y."/>
            <person name="Gao J."/>
        </authorList>
    </citation>
    <scope>NUCLEOTIDE SEQUENCE [LARGE SCALE GENOMIC DNA]</scope>
    <source>
        <strain evidence="11 12">ZFG47</strain>
    </source>
</reference>
<dbReference type="AlphaFoldDB" id="A0A2Z4JAC9"/>
<evidence type="ECO:0000313" key="10">
    <source>
        <dbReference type="EMBL" id="AWW35422.1"/>
    </source>
</evidence>
<organism evidence="11 12">
    <name type="scientific">Streptomyces cadmiisoli</name>
    <dbReference type="NCBI Taxonomy" id="2184053"/>
    <lineage>
        <taxon>Bacteria</taxon>
        <taxon>Bacillati</taxon>
        <taxon>Actinomycetota</taxon>
        <taxon>Actinomycetes</taxon>
        <taxon>Kitasatosporales</taxon>
        <taxon>Streptomycetaceae</taxon>
        <taxon>Streptomyces</taxon>
        <taxon>Streptomyces aurantiacus group</taxon>
    </lineage>
</organism>
<dbReference type="InterPro" id="IPR046450">
    <property type="entry name" value="PA_dom_sf"/>
</dbReference>
<dbReference type="InterPro" id="IPR036852">
    <property type="entry name" value="Peptidase_S8/S53_dom_sf"/>
</dbReference>
<dbReference type="PROSITE" id="PS51892">
    <property type="entry name" value="SUBTILASE"/>
    <property type="match status" value="1"/>
</dbReference>
<keyword evidence="8" id="KW-0732">Signal</keyword>
<evidence type="ECO:0000256" key="3">
    <source>
        <dbReference type="ARBA" id="ARBA00022801"/>
    </source>
</evidence>
<dbReference type="KEGG" id="scad:DN051_00905"/>
<dbReference type="Gene3D" id="3.40.50.200">
    <property type="entry name" value="Peptidase S8/S53 domain"/>
    <property type="match status" value="1"/>
</dbReference>
<evidence type="ECO:0000256" key="4">
    <source>
        <dbReference type="ARBA" id="ARBA00022825"/>
    </source>
</evidence>
<protein>
    <recommendedName>
        <fullName evidence="9">Peptidase S8/S53 domain-containing protein</fullName>
    </recommendedName>
</protein>
<dbReference type="EMBL" id="CP030073">
    <property type="protein sequence ID" value="AWW42016.1"/>
    <property type="molecule type" value="Genomic_DNA"/>
</dbReference>
<dbReference type="PRINTS" id="PR00723">
    <property type="entry name" value="SUBTILISIN"/>
</dbReference>
<evidence type="ECO:0000256" key="8">
    <source>
        <dbReference type="SAM" id="SignalP"/>
    </source>
</evidence>
<dbReference type="EMBL" id="CP030073">
    <property type="protein sequence ID" value="AWW35422.1"/>
    <property type="molecule type" value="Genomic_DNA"/>
</dbReference>
<keyword evidence="4 6" id="KW-0720">Serine protease</keyword>
<dbReference type="Proteomes" id="UP000249616">
    <property type="component" value="Chromosome"/>
</dbReference>
<dbReference type="InterPro" id="IPR023827">
    <property type="entry name" value="Peptidase_S8_Asp-AS"/>
</dbReference>
<evidence type="ECO:0000256" key="5">
    <source>
        <dbReference type="PIRSR" id="PIRSR615500-1"/>
    </source>
</evidence>
<dbReference type="PANTHER" id="PTHR43399:SF4">
    <property type="entry name" value="CELL WALL-ASSOCIATED PROTEASE"/>
    <property type="match status" value="1"/>
</dbReference>
<dbReference type="InterPro" id="IPR023828">
    <property type="entry name" value="Peptidase_S8_Ser-AS"/>
</dbReference>
<dbReference type="PANTHER" id="PTHR43399">
    <property type="entry name" value="SUBTILISIN-RELATED"/>
    <property type="match status" value="1"/>
</dbReference>
<keyword evidence="12" id="KW-1185">Reference proteome</keyword>
<keyword evidence="3 6" id="KW-0378">Hydrolase</keyword>
<evidence type="ECO:0000256" key="6">
    <source>
        <dbReference type="PROSITE-ProRule" id="PRU01240"/>
    </source>
</evidence>
<evidence type="ECO:0000256" key="7">
    <source>
        <dbReference type="RuleBase" id="RU003355"/>
    </source>
</evidence>
<evidence type="ECO:0000256" key="1">
    <source>
        <dbReference type="ARBA" id="ARBA00011073"/>
    </source>
</evidence>
<evidence type="ECO:0000259" key="9">
    <source>
        <dbReference type="Pfam" id="PF00082"/>
    </source>
</evidence>
<keyword evidence="2 6" id="KW-0645">Protease</keyword>
<dbReference type="InterPro" id="IPR000209">
    <property type="entry name" value="Peptidase_S8/S53_dom"/>
</dbReference>
<name>A0A2Z4JAC9_9ACTN</name>
<evidence type="ECO:0000256" key="2">
    <source>
        <dbReference type="ARBA" id="ARBA00022670"/>
    </source>
</evidence>
<dbReference type="KEGG" id="scad:DN051_39900"/>
<feature type="active site" description="Charge relay system" evidence="5 6">
    <location>
        <position position="300"/>
    </location>
</feature>
<proteinExistence type="inferred from homology"/>
<dbReference type="InterPro" id="IPR051048">
    <property type="entry name" value="Peptidase_S8/S53_subtilisin"/>
</dbReference>
<dbReference type="InterPro" id="IPR015500">
    <property type="entry name" value="Peptidase_S8_subtilisin-rel"/>
</dbReference>
<dbReference type="PROSITE" id="PS00138">
    <property type="entry name" value="SUBTILASE_SER"/>
    <property type="match status" value="1"/>
</dbReference>
<dbReference type="Pfam" id="PF00082">
    <property type="entry name" value="Peptidase_S8"/>
    <property type="match status" value="1"/>
</dbReference>
<dbReference type="PROSITE" id="PS00136">
    <property type="entry name" value="SUBTILASE_ASP"/>
    <property type="match status" value="1"/>
</dbReference>
<sequence length="1221" mass="128237">MRHRPTLRRLGRRLGALTIGLTVFGTVVSPMATHAAEPDGKAPITDTARTKNVVVTADGDLKRIVAAAGGSVTVTLITGDKVQVGIDADGKVVARDFTSAVRPDGSPVEFQTLTRNGKVHVVPDDALGLVHEGLLDWGLFDLAQLVSLVAAGRVGEVPVLVTYSGKDTARRAPKAAGASAERHLSSINGRAWEIAGNGRWWQGARGTSADKGAGAAARSAGSLAGVKKVWLDSVVKVDLETSVPQIGAKSAWDRGYDGTGVSVAVLDTGIDPDHPDVSGNLIEQVDFTGAAPGARDGHGHGTHVAATVLGSGAASKGLRKGVAPGAKLRVGKVLDDEGSGYTSDIIAGMEWAGRSGAKVVNMSLGGGPTDGTDVSSQALNQISRSTGTLFVVAAGNRGPFSETVGSPGAADEALTVAAVDREDEMASFSSRGPRFGDGAFKPDIAAPGVGIVAARAAGTAMGTVVDEHYTRASGTSMAAPHVAGAAALIAQQRPNLTGDEIKAVLMSTATDVGHDVFAQGAGRVNSAAALDPMITAKRNLEYGRHVFPHSPLTQKVSYRNHTDAPVTLKLTASMSVGTTPAPDGLVSHAGEVVVPANGAADVPVTIDGRVLGTEGPFGAYRGRLDAHDSSGALRGSTRLGAYLEREKFPLTVNVIRPPGALHLNFGPTTFLPLDENTTQEGPERVDELTAPVSTRLVPGTYSVSAKVDWHDEDGNRHAALPIAAEVSLTKATTITFDLRKLKPLTVQTPESTENYESRHLVKRTSATGKWAIETYVGRSNASGKLWALPTAKVRTGTLTHELHSVRTAPVVTMRAVGGGSPFGLSPRYQTSDVSVGGGTRTWQENGKEVTGEARVLIPRLPVKGHLPVVHAGTGTATEIAKVNARGRLVLMTPTDICGAGQCTFEKLRDERVAAAHAAGAVGVLVAAPGLRDLAYGSAGYFACTDGLKSCPEVKPYAALPIVHLPYSEAERLIKRLEAAPSKVQIILGGSAEPTVYGARYSTDGQIPSNLTYRLREEDVDRVDHSFLADRPQQVTHLTWEQHAKSGASVVPLPLPRTAMQQTLTTYFKRQDDAVHRFDSVWADQVQDSLLVWAGRERQDTVLGSRNELRWNEGPTVPGAVAPVRTRSGFELPTGTPCVGCRQGNTFYPAFALTSGAGAPQTMFGAIAPVNLTDPFVTPSCPPPACGFKLFDEQGDELSYNVEFRHRGDLGVTPEHEPWSRR</sequence>
<feature type="domain" description="Peptidase S8/S53" evidence="9">
    <location>
        <begin position="258"/>
        <end position="522"/>
    </location>
</feature>